<dbReference type="Pfam" id="PF00561">
    <property type="entry name" value="Abhydrolase_1"/>
    <property type="match status" value="1"/>
</dbReference>
<accession>A0A8H7N889</accession>
<feature type="chain" id="PRO_5034149867" description="1-alkyl-2-acetylglycerophosphocholine esterase" evidence="5">
    <location>
        <begin position="20"/>
        <end position="370"/>
    </location>
</feature>
<keyword evidence="4" id="KW-0443">Lipid metabolism</keyword>
<evidence type="ECO:0000313" key="7">
    <source>
        <dbReference type="EMBL" id="KAF9750905.1"/>
    </source>
</evidence>
<dbReference type="PANTHER" id="PTHR10272:SF14">
    <property type="entry name" value="PAF ACETYLHYDROLASE FAMILY PROTEIN"/>
    <property type="match status" value="1"/>
</dbReference>
<dbReference type="GO" id="GO:0016042">
    <property type="term" value="P:lipid catabolic process"/>
    <property type="evidence" value="ECO:0007669"/>
    <property type="project" value="UniProtKB-KW"/>
</dbReference>
<dbReference type="Proteomes" id="UP000616885">
    <property type="component" value="Unassembled WGS sequence"/>
</dbReference>
<dbReference type="EC" id="3.1.1.47" evidence="1"/>
<dbReference type="InterPro" id="IPR029058">
    <property type="entry name" value="AB_hydrolase_fold"/>
</dbReference>
<sequence length="370" mass="40761">MRVNDATVALAAAVSVAVAQVFPPPGGPFHVSLEHSELVDESRQDPFNSTHARRMMITRFTPVPKKHCKKLCNVPYMTPEVAKVEDEILGPYMEGIVESPGDMLLGLQLEVCCEVQKTAPAKDFPKILFGTGLNTTRSFYFGTVQQIASMGYEIVLMDHPYETDVVQFPNGDLIIGGRIGRDVEDLEDIVFGLEVRTQDVKFVLDTFGIEKTVYIGQSYGGASAAAALLNETRLVAGVNLDGALWGNVQYTGVDRPFLSFGSVGHNSSFESDPSWANFFDAMETNHSQVWNKELSVLDSIHGAYYDFSIIGDVTGLREKSVSFFGKITGERMDKILREYLNDFIQFTLLGGGEGLLSGPSPEFEDVLFIR</sequence>
<evidence type="ECO:0000256" key="2">
    <source>
        <dbReference type="ARBA" id="ARBA00022801"/>
    </source>
</evidence>
<organism evidence="7 8">
    <name type="scientific">Bionectria ochroleuca</name>
    <name type="common">Gliocladium roseum</name>
    <dbReference type="NCBI Taxonomy" id="29856"/>
    <lineage>
        <taxon>Eukaryota</taxon>
        <taxon>Fungi</taxon>
        <taxon>Dikarya</taxon>
        <taxon>Ascomycota</taxon>
        <taxon>Pezizomycotina</taxon>
        <taxon>Sordariomycetes</taxon>
        <taxon>Hypocreomycetidae</taxon>
        <taxon>Hypocreales</taxon>
        <taxon>Bionectriaceae</taxon>
        <taxon>Clonostachys</taxon>
    </lineage>
</organism>
<dbReference type="EMBL" id="JADCTT010000006">
    <property type="protein sequence ID" value="KAF9750905.1"/>
    <property type="molecule type" value="Genomic_DNA"/>
</dbReference>
<dbReference type="GO" id="GO:0003847">
    <property type="term" value="F:1-alkyl-2-acetylglycerophosphocholine esterase activity"/>
    <property type="evidence" value="ECO:0007669"/>
    <property type="project" value="UniProtKB-EC"/>
</dbReference>
<evidence type="ECO:0000256" key="3">
    <source>
        <dbReference type="ARBA" id="ARBA00022963"/>
    </source>
</evidence>
<reference evidence="7" key="1">
    <citation type="submission" date="2020-10" db="EMBL/GenBank/DDBJ databases">
        <title>High-Quality Genome Resource of Clonostachys rosea strain S41 by Oxford Nanopore Long-Read Sequencing.</title>
        <authorList>
            <person name="Wang H."/>
        </authorList>
    </citation>
    <scope>NUCLEOTIDE SEQUENCE</scope>
    <source>
        <strain evidence="7">S41</strain>
    </source>
</reference>
<keyword evidence="3" id="KW-0442">Lipid degradation</keyword>
<dbReference type="Gene3D" id="3.40.50.1820">
    <property type="entry name" value="alpha/beta hydrolase"/>
    <property type="match status" value="1"/>
</dbReference>
<dbReference type="InterPro" id="IPR000073">
    <property type="entry name" value="AB_hydrolase_1"/>
</dbReference>
<evidence type="ECO:0000259" key="6">
    <source>
        <dbReference type="Pfam" id="PF00561"/>
    </source>
</evidence>
<feature type="signal peptide" evidence="5">
    <location>
        <begin position="1"/>
        <end position="19"/>
    </location>
</feature>
<evidence type="ECO:0000256" key="4">
    <source>
        <dbReference type="ARBA" id="ARBA00023098"/>
    </source>
</evidence>
<gene>
    <name evidence="7" type="ORF">IM811_015125</name>
</gene>
<proteinExistence type="predicted"/>
<evidence type="ECO:0000256" key="5">
    <source>
        <dbReference type="SAM" id="SignalP"/>
    </source>
</evidence>
<dbReference type="SUPFAM" id="SSF53474">
    <property type="entry name" value="alpha/beta-Hydrolases"/>
    <property type="match status" value="1"/>
</dbReference>
<comment type="caution">
    <text evidence="7">The sequence shown here is derived from an EMBL/GenBank/DDBJ whole genome shotgun (WGS) entry which is preliminary data.</text>
</comment>
<feature type="domain" description="AB hydrolase-1" evidence="6">
    <location>
        <begin position="198"/>
        <end position="249"/>
    </location>
</feature>
<dbReference type="PANTHER" id="PTHR10272">
    <property type="entry name" value="PLATELET-ACTIVATING FACTOR ACETYLHYDROLASE"/>
    <property type="match status" value="1"/>
</dbReference>
<keyword evidence="5" id="KW-0732">Signal</keyword>
<name>A0A8H7N889_BIOOC</name>
<evidence type="ECO:0000256" key="1">
    <source>
        <dbReference type="ARBA" id="ARBA00013201"/>
    </source>
</evidence>
<evidence type="ECO:0000313" key="8">
    <source>
        <dbReference type="Proteomes" id="UP000616885"/>
    </source>
</evidence>
<keyword evidence="2" id="KW-0378">Hydrolase</keyword>
<dbReference type="AlphaFoldDB" id="A0A8H7N889"/>
<protein>
    <recommendedName>
        <fullName evidence="1">1-alkyl-2-acetylglycerophosphocholine esterase</fullName>
        <ecNumber evidence="1">3.1.1.47</ecNumber>
    </recommendedName>
</protein>